<dbReference type="Pfam" id="PF07687">
    <property type="entry name" value="M20_dimer"/>
    <property type="match status" value="1"/>
</dbReference>
<feature type="domain" description="Peptidase M20 dimerisation" evidence="1">
    <location>
        <begin position="209"/>
        <end position="290"/>
    </location>
</feature>
<accession>A0ABR9ZR24</accession>
<dbReference type="NCBIfam" id="TIGR01893">
    <property type="entry name" value="aa-his-dipept"/>
    <property type="match status" value="1"/>
</dbReference>
<dbReference type="EMBL" id="JADKNH010000004">
    <property type="protein sequence ID" value="MBF4692903.1"/>
    <property type="molecule type" value="Genomic_DNA"/>
</dbReference>
<dbReference type="CDD" id="cd03890">
    <property type="entry name" value="M20_pepD"/>
    <property type="match status" value="1"/>
</dbReference>
<dbReference type="Proteomes" id="UP000614200">
    <property type="component" value="Unassembled WGS sequence"/>
</dbReference>
<dbReference type="Pfam" id="PF01546">
    <property type="entry name" value="Peptidase_M20"/>
    <property type="match status" value="1"/>
</dbReference>
<dbReference type="PRINTS" id="PR00934">
    <property type="entry name" value="XHISDIPTASE"/>
</dbReference>
<organism evidence="2 3">
    <name type="scientific">Fusibacter ferrireducens</name>
    <dbReference type="NCBI Taxonomy" id="2785058"/>
    <lineage>
        <taxon>Bacteria</taxon>
        <taxon>Bacillati</taxon>
        <taxon>Bacillota</taxon>
        <taxon>Clostridia</taxon>
        <taxon>Eubacteriales</taxon>
        <taxon>Eubacteriales Family XII. Incertae Sedis</taxon>
        <taxon>Fusibacter</taxon>
    </lineage>
</organism>
<dbReference type="PANTHER" id="PTHR43501">
    <property type="entry name" value="CYTOSOL NON-SPECIFIC DIPEPTIDASE"/>
    <property type="match status" value="1"/>
</dbReference>
<sequence length="484" mass="53456">MENVLNGLQPESVFKNFEALTRIPRESGNEAAVADYLVSFAKNLDLEVIREDSNNVIIKKSATAGYEHAPTVILQGHTDMVCVKLDELEFDFNSEPIPLVLEGDFIKTKGTTLGADNGIAVAMMMSILESKTLAHPALVALFTVSEETGMDGVVSLNPENVKGDILINIDSEEEGTLLASCAGGANNIIEYPFEVQKTTLDEGFKLVIQGLNGGHSGIEINKNRANAIKLMGRVLKSFEKHFKFEIAKISGGEKMNAIAKRAEMTFVVKRSDVEILEQLVPLLQEMFVNEFSATDGGIKLVLTEVDDIPKTVMTEASAKDIANIIRLIPFGVQTMSGGIEGLVESSSNLGVLEQTASTLKFTNAVRSSVKSLKSEINERFEIISEMTHSKNYIESDYPEWQFKLESPIRELMKTVYAEMFNKELKVDAIHAGLECGFLREKVGDIDMISLGPNLFDVHTPFEKLSISSTRRVYEFLCEVLKRLK</sequence>
<keyword evidence="3" id="KW-1185">Reference proteome</keyword>
<evidence type="ECO:0000313" key="2">
    <source>
        <dbReference type="EMBL" id="MBF4692903.1"/>
    </source>
</evidence>
<proteinExistence type="predicted"/>
<comment type="caution">
    <text evidence="2">The sequence shown here is derived from an EMBL/GenBank/DDBJ whole genome shotgun (WGS) entry which is preliminary data.</text>
</comment>
<evidence type="ECO:0000313" key="3">
    <source>
        <dbReference type="Proteomes" id="UP000614200"/>
    </source>
</evidence>
<dbReference type="RefSeq" id="WP_194701145.1">
    <property type="nucleotide sequence ID" value="NZ_JADKNH010000004.1"/>
</dbReference>
<dbReference type="SUPFAM" id="SSF53187">
    <property type="entry name" value="Zn-dependent exopeptidases"/>
    <property type="match status" value="1"/>
</dbReference>
<dbReference type="SUPFAM" id="SSF55031">
    <property type="entry name" value="Bacterial exopeptidase dimerisation domain"/>
    <property type="match status" value="1"/>
</dbReference>
<evidence type="ECO:0000259" key="1">
    <source>
        <dbReference type="Pfam" id="PF07687"/>
    </source>
</evidence>
<dbReference type="PANTHER" id="PTHR43501:SF1">
    <property type="entry name" value="CYTOSOL NON-SPECIFIC DIPEPTIDASE"/>
    <property type="match status" value="1"/>
</dbReference>
<dbReference type="InterPro" id="IPR001160">
    <property type="entry name" value="Peptidase_M20C"/>
</dbReference>
<protein>
    <submittedName>
        <fullName evidence="2">Aminoacyl-histidine dipeptidase</fullName>
    </submittedName>
</protein>
<dbReference type="InterPro" id="IPR036264">
    <property type="entry name" value="Bact_exopeptidase_dim_dom"/>
</dbReference>
<dbReference type="InterPro" id="IPR002933">
    <property type="entry name" value="Peptidase_M20"/>
</dbReference>
<reference evidence="2 3" key="1">
    <citation type="submission" date="2020-11" db="EMBL/GenBank/DDBJ databases">
        <title>Fusibacter basophilias sp. nov.</title>
        <authorList>
            <person name="Qiu D."/>
        </authorList>
    </citation>
    <scope>NUCLEOTIDE SEQUENCE [LARGE SCALE GENOMIC DNA]</scope>
    <source>
        <strain evidence="2 3">Q10-2</strain>
    </source>
</reference>
<dbReference type="Gene3D" id="3.40.630.10">
    <property type="entry name" value="Zn peptidases"/>
    <property type="match status" value="2"/>
</dbReference>
<gene>
    <name evidence="2" type="ORF">ISU02_07215</name>
</gene>
<dbReference type="InterPro" id="IPR011650">
    <property type="entry name" value="Peptidase_M20_dimer"/>
</dbReference>
<name>A0ABR9ZR24_9FIRM</name>
<dbReference type="PIRSF" id="PIRSF016599">
    <property type="entry name" value="Xaa-His_dipept"/>
    <property type="match status" value="1"/>
</dbReference>